<accession>A0A2M4D6D0</accession>
<protein>
    <submittedName>
        <fullName evidence="1">Putative secreted protein</fullName>
    </submittedName>
</protein>
<dbReference type="AlphaFoldDB" id="A0A2M4D6D0"/>
<reference evidence="1" key="1">
    <citation type="submission" date="2018-01" db="EMBL/GenBank/DDBJ databases">
        <title>An insight into the sialome of Amazonian anophelines.</title>
        <authorList>
            <person name="Ribeiro J.M."/>
            <person name="Scarpassa V."/>
            <person name="Calvo E."/>
        </authorList>
    </citation>
    <scope>NUCLEOTIDE SEQUENCE</scope>
</reference>
<dbReference type="EMBL" id="GGFL01008937">
    <property type="protein sequence ID" value="MBW73115.1"/>
    <property type="molecule type" value="Transcribed_RNA"/>
</dbReference>
<evidence type="ECO:0000313" key="1">
    <source>
        <dbReference type="EMBL" id="MBW73115.1"/>
    </source>
</evidence>
<sequence>MLFTFLSTAPYHVAHGLLTDLRTLMSAGLNESNCCCRLLLRLLPMLLVKHRITRFSKVRWSEREAAATTLYGTTDRSVRHDHTGMTETRLAIVRKGDKKPREEAHCPCCTSLFAPCLVPCPLTRTHARLFGL</sequence>
<proteinExistence type="predicted"/>
<organism evidence="1">
    <name type="scientific">Anopheles darlingi</name>
    <name type="common">Mosquito</name>
    <dbReference type="NCBI Taxonomy" id="43151"/>
    <lineage>
        <taxon>Eukaryota</taxon>
        <taxon>Metazoa</taxon>
        <taxon>Ecdysozoa</taxon>
        <taxon>Arthropoda</taxon>
        <taxon>Hexapoda</taxon>
        <taxon>Insecta</taxon>
        <taxon>Pterygota</taxon>
        <taxon>Neoptera</taxon>
        <taxon>Endopterygota</taxon>
        <taxon>Diptera</taxon>
        <taxon>Nematocera</taxon>
        <taxon>Culicoidea</taxon>
        <taxon>Culicidae</taxon>
        <taxon>Anophelinae</taxon>
        <taxon>Anopheles</taxon>
    </lineage>
</organism>
<name>A0A2M4D6D0_ANODA</name>